<name>A0A3N4I7N2_ASCIM</name>
<gene>
    <name evidence="2" type="ORF">BJ508DRAFT_414340</name>
</gene>
<evidence type="ECO:0000256" key="1">
    <source>
        <dbReference type="SAM" id="SignalP"/>
    </source>
</evidence>
<organism evidence="2 3">
    <name type="scientific">Ascobolus immersus RN42</name>
    <dbReference type="NCBI Taxonomy" id="1160509"/>
    <lineage>
        <taxon>Eukaryota</taxon>
        <taxon>Fungi</taxon>
        <taxon>Dikarya</taxon>
        <taxon>Ascomycota</taxon>
        <taxon>Pezizomycotina</taxon>
        <taxon>Pezizomycetes</taxon>
        <taxon>Pezizales</taxon>
        <taxon>Ascobolaceae</taxon>
        <taxon>Ascobolus</taxon>
    </lineage>
</organism>
<accession>A0A3N4I7N2</accession>
<dbReference type="Proteomes" id="UP000275078">
    <property type="component" value="Unassembled WGS sequence"/>
</dbReference>
<evidence type="ECO:0000313" key="2">
    <source>
        <dbReference type="EMBL" id="RPA82079.1"/>
    </source>
</evidence>
<feature type="chain" id="PRO_5018162644" evidence="1">
    <location>
        <begin position="21"/>
        <end position="205"/>
    </location>
</feature>
<evidence type="ECO:0000313" key="3">
    <source>
        <dbReference type="Proteomes" id="UP000275078"/>
    </source>
</evidence>
<dbReference type="AlphaFoldDB" id="A0A3N4I7N2"/>
<reference evidence="2 3" key="1">
    <citation type="journal article" date="2018" name="Nat. Ecol. Evol.">
        <title>Pezizomycetes genomes reveal the molecular basis of ectomycorrhizal truffle lifestyle.</title>
        <authorList>
            <person name="Murat C."/>
            <person name="Payen T."/>
            <person name="Noel B."/>
            <person name="Kuo A."/>
            <person name="Morin E."/>
            <person name="Chen J."/>
            <person name="Kohler A."/>
            <person name="Krizsan K."/>
            <person name="Balestrini R."/>
            <person name="Da Silva C."/>
            <person name="Montanini B."/>
            <person name="Hainaut M."/>
            <person name="Levati E."/>
            <person name="Barry K.W."/>
            <person name="Belfiori B."/>
            <person name="Cichocki N."/>
            <person name="Clum A."/>
            <person name="Dockter R.B."/>
            <person name="Fauchery L."/>
            <person name="Guy J."/>
            <person name="Iotti M."/>
            <person name="Le Tacon F."/>
            <person name="Lindquist E.A."/>
            <person name="Lipzen A."/>
            <person name="Malagnac F."/>
            <person name="Mello A."/>
            <person name="Molinier V."/>
            <person name="Miyauchi S."/>
            <person name="Poulain J."/>
            <person name="Riccioni C."/>
            <person name="Rubini A."/>
            <person name="Sitrit Y."/>
            <person name="Splivallo R."/>
            <person name="Traeger S."/>
            <person name="Wang M."/>
            <person name="Zifcakova L."/>
            <person name="Wipf D."/>
            <person name="Zambonelli A."/>
            <person name="Paolocci F."/>
            <person name="Nowrousian M."/>
            <person name="Ottonello S."/>
            <person name="Baldrian P."/>
            <person name="Spatafora J.W."/>
            <person name="Henrissat B."/>
            <person name="Nagy L.G."/>
            <person name="Aury J.M."/>
            <person name="Wincker P."/>
            <person name="Grigoriev I.V."/>
            <person name="Bonfante P."/>
            <person name="Martin F.M."/>
        </authorList>
    </citation>
    <scope>NUCLEOTIDE SEQUENCE [LARGE SCALE GENOMIC DNA]</scope>
    <source>
        <strain evidence="2 3">RN42</strain>
    </source>
</reference>
<keyword evidence="3" id="KW-1185">Reference proteome</keyword>
<keyword evidence="1" id="KW-0732">Signal</keyword>
<proteinExistence type="predicted"/>
<dbReference type="EMBL" id="ML119674">
    <property type="protein sequence ID" value="RPA82079.1"/>
    <property type="molecule type" value="Genomic_DNA"/>
</dbReference>
<sequence>MHISSLALVVLSLASSGICAIPKHKPSGGSQQANEEAQSIIGSANYTTVAEVLTSFPTCSQFCVGLFFDSKLDACGVKNSNLYEALQANKTSTVDSDPSKINWPCLCQAKQVDGTFDETKKKVESLDQALTCVNDEKGIQGNDSQCLGATEVAKIGLAYKRFTDFCKKEGHDTAEVNQDESMGNKMGAGGMLGGLAVLGGLFLML</sequence>
<protein>
    <submittedName>
        <fullName evidence="2">Uncharacterized protein</fullName>
    </submittedName>
</protein>
<feature type="signal peptide" evidence="1">
    <location>
        <begin position="1"/>
        <end position="20"/>
    </location>
</feature>